<reference evidence="8" key="1">
    <citation type="submission" date="2021-01" db="EMBL/GenBank/DDBJ databases">
        <title>Whole genome shotgun sequence of Actinocatenispora rupis NBRC 107355.</title>
        <authorList>
            <person name="Komaki H."/>
            <person name="Tamura T."/>
        </authorList>
    </citation>
    <scope>NUCLEOTIDE SEQUENCE</scope>
    <source>
        <strain evidence="8">NBRC 107355</strain>
    </source>
</reference>
<evidence type="ECO:0000256" key="2">
    <source>
        <dbReference type="ARBA" id="ARBA00023015"/>
    </source>
</evidence>
<feature type="domain" description="RNA polymerase sigma factor 70 region 4 type 2" evidence="7">
    <location>
        <begin position="107"/>
        <end position="157"/>
    </location>
</feature>
<dbReference type="AlphaFoldDB" id="A0A8J3JDK6"/>
<keyword evidence="5" id="KW-0804">Transcription</keyword>
<keyword evidence="4" id="KW-0238">DNA-binding</keyword>
<dbReference type="Proteomes" id="UP000612808">
    <property type="component" value="Unassembled WGS sequence"/>
</dbReference>
<dbReference type="InterPro" id="IPR013249">
    <property type="entry name" value="RNA_pol_sigma70_r4_t2"/>
</dbReference>
<keyword evidence="9" id="KW-1185">Reference proteome</keyword>
<dbReference type="Gene3D" id="1.10.1740.10">
    <property type="match status" value="1"/>
</dbReference>
<dbReference type="GO" id="GO:0006352">
    <property type="term" value="P:DNA-templated transcription initiation"/>
    <property type="evidence" value="ECO:0007669"/>
    <property type="project" value="InterPro"/>
</dbReference>
<dbReference type="CDD" id="cd06171">
    <property type="entry name" value="Sigma70_r4"/>
    <property type="match status" value="1"/>
</dbReference>
<dbReference type="EMBL" id="BOMB01000060">
    <property type="protein sequence ID" value="GID16381.1"/>
    <property type="molecule type" value="Genomic_DNA"/>
</dbReference>
<evidence type="ECO:0000256" key="4">
    <source>
        <dbReference type="ARBA" id="ARBA00023125"/>
    </source>
</evidence>
<dbReference type="InterPro" id="IPR014284">
    <property type="entry name" value="RNA_pol_sigma-70_dom"/>
</dbReference>
<dbReference type="SUPFAM" id="SSF88659">
    <property type="entry name" value="Sigma3 and sigma4 domains of RNA polymerase sigma factors"/>
    <property type="match status" value="1"/>
</dbReference>
<dbReference type="Gene3D" id="1.10.10.10">
    <property type="entry name" value="Winged helix-like DNA-binding domain superfamily/Winged helix DNA-binding domain"/>
    <property type="match status" value="1"/>
</dbReference>
<evidence type="ECO:0000256" key="1">
    <source>
        <dbReference type="ARBA" id="ARBA00010641"/>
    </source>
</evidence>
<dbReference type="Pfam" id="PF08281">
    <property type="entry name" value="Sigma70_r4_2"/>
    <property type="match status" value="1"/>
</dbReference>
<dbReference type="InterPro" id="IPR013324">
    <property type="entry name" value="RNA_pol_sigma_r3/r4-like"/>
</dbReference>
<comment type="caution">
    <text evidence="8">The sequence shown here is derived from an EMBL/GenBank/DDBJ whole genome shotgun (WGS) entry which is preliminary data.</text>
</comment>
<evidence type="ECO:0000256" key="3">
    <source>
        <dbReference type="ARBA" id="ARBA00023082"/>
    </source>
</evidence>
<dbReference type="SUPFAM" id="SSF88946">
    <property type="entry name" value="Sigma2 domain of RNA polymerase sigma factors"/>
    <property type="match status" value="1"/>
</dbReference>
<comment type="similarity">
    <text evidence="1">Belongs to the sigma-70 factor family. ECF subfamily.</text>
</comment>
<keyword evidence="2" id="KW-0805">Transcription regulation</keyword>
<name>A0A8J3JDK6_9ACTN</name>
<keyword evidence="3" id="KW-0731">Sigma factor</keyword>
<evidence type="ECO:0000313" key="9">
    <source>
        <dbReference type="Proteomes" id="UP000612808"/>
    </source>
</evidence>
<dbReference type="GO" id="GO:0003677">
    <property type="term" value="F:DNA binding"/>
    <property type="evidence" value="ECO:0007669"/>
    <property type="project" value="UniProtKB-KW"/>
</dbReference>
<dbReference type="InterPro" id="IPR013325">
    <property type="entry name" value="RNA_pol_sigma_r2"/>
</dbReference>
<dbReference type="RefSeq" id="WP_203665055.1">
    <property type="nucleotide sequence ID" value="NZ_BAAAZM010000040.1"/>
</dbReference>
<feature type="domain" description="RNA polymerase sigma-70 region 2" evidence="6">
    <location>
        <begin position="13"/>
        <end position="78"/>
    </location>
</feature>
<dbReference type="InterPro" id="IPR039425">
    <property type="entry name" value="RNA_pol_sigma-70-like"/>
</dbReference>
<organism evidence="8 9">
    <name type="scientific">Actinocatenispora rupis</name>
    <dbReference type="NCBI Taxonomy" id="519421"/>
    <lineage>
        <taxon>Bacteria</taxon>
        <taxon>Bacillati</taxon>
        <taxon>Actinomycetota</taxon>
        <taxon>Actinomycetes</taxon>
        <taxon>Micromonosporales</taxon>
        <taxon>Micromonosporaceae</taxon>
        <taxon>Actinocatenispora</taxon>
    </lineage>
</organism>
<sequence length="167" mass="18796">MPARADEQLLRELYDEYGGALFGYALRLTGGDRGWAQDVVQEVLLRAWQHPRVLDGRPVRGWLHTVARNLVIDQWRARHVRPEVAFAEPPERGVADGTDEAVQSWLVANAMRQLSPAHRQVLVECYYLGRSVPEAAERLGVPPGTVKSRLHYGLRALRLALEETGVI</sequence>
<dbReference type="Pfam" id="PF04542">
    <property type="entry name" value="Sigma70_r2"/>
    <property type="match status" value="1"/>
</dbReference>
<dbReference type="InterPro" id="IPR007627">
    <property type="entry name" value="RNA_pol_sigma70_r2"/>
</dbReference>
<evidence type="ECO:0000259" key="6">
    <source>
        <dbReference type="Pfam" id="PF04542"/>
    </source>
</evidence>
<evidence type="ECO:0000259" key="7">
    <source>
        <dbReference type="Pfam" id="PF08281"/>
    </source>
</evidence>
<dbReference type="InterPro" id="IPR036388">
    <property type="entry name" value="WH-like_DNA-bd_sf"/>
</dbReference>
<evidence type="ECO:0000256" key="5">
    <source>
        <dbReference type="ARBA" id="ARBA00023163"/>
    </source>
</evidence>
<evidence type="ECO:0000313" key="8">
    <source>
        <dbReference type="EMBL" id="GID16381.1"/>
    </source>
</evidence>
<dbReference type="NCBIfam" id="TIGR02937">
    <property type="entry name" value="sigma70-ECF"/>
    <property type="match status" value="1"/>
</dbReference>
<proteinExistence type="inferred from homology"/>
<gene>
    <name evidence="8" type="primary">rpoE_27</name>
    <name evidence="8" type="ORF">Aru02nite_72700</name>
</gene>
<dbReference type="GO" id="GO:0016987">
    <property type="term" value="F:sigma factor activity"/>
    <property type="evidence" value="ECO:0007669"/>
    <property type="project" value="UniProtKB-KW"/>
</dbReference>
<accession>A0A8J3JDK6</accession>
<protein>
    <submittedName>
        <fullName evidence="8">RNA polymerase sigma factor</fullName>
    </submittedName>
</protein>
<dbReference type="PANTHER" id="PTHR43133:SF52">
    <property type="entry name" value="ECF RNA POLYMERASE SIGMA FACTOR SIGL"/>
    <property type="match status" value="1"/>
</dbReference>
<dbReference type="PANTHER" id="PTHR43133">
    <property type="entry name" value="RNA POLYMERASE ECF-TYPE SIGMA FACTO"/>
    <property type="match status" value="1"/>
</dbReference>
<dbReference type="NCBIfam" id="NF007227">
    <property type="entry name" value="PRK09645.1"/>
    <property type="match status" value="1"/>
</dbReference>